<reference evidence="2 3" key="1">
    <citation type="submission" date="2023-11" db="EMBL/GenBank/DDBJ databases">
        <authorList>
            <person name="Val-Calvo J."/>
            <person name="Scortti M."/>
            <person name="Vazquez-Boland J."/>
        </authorList>
    </citation>
    <scope>NUCLEOTIDE SEQUENCE [LARGE SCALE GENOMIC DNA]</scope>
    <source>
        <strain evidence="2 3">PAM 2766</strain>
    </source>
</reference>
<dbReference type="Proteomes" id="UP001629745">
    <property type="component" value="Unassembled WGS sequence"/>
</dbReference>
<sequence length="71" mass="7986">MTADALHCQRAAAEYIVGRGGDYVFTVKNTQRALRNLLKALRWKEVPVSSSIGERGRGRRERRTIKATEVA</sequence>
<organism evidence="2 3">
    <name type="scientific">Rhodococcus parequi</name>
    <dbReference type="NCBI Taxonomy" id="3137122"/>
    <lineage>
        <taxon>Bacteria</taxon>
        <taxon>Bacillati</taxon>
        <taxon>Actinomycetota</taxon>
        <taxon>Actinomycetes</taxon>
        <taxon>Mycobacteriales</taxon>
        <taxon>Nocardiaceae</taxon>
        <taxon>Rhodococcus</taxon>
    </lineage>
</organism>
<evidence type="ECO:0008006" key="4">
    <source>
        <dbReference type="Google" id="ProtNLM"/>
    </source>
</evidence>
<dbReference type="EMBL" id="JBDLNV010000003">
    <property type="protein sequence ID" value="MFM1723898.1"/>
    <property type="molecule type" value="Genomic_DNA"/>
</dbReference>
<evidence type="ECO:0000313" key="3">
    <source>
        <dbReference type="Proteomes" id="UP001629745"/>
    </source>
</evidence>
<gene>
    <name evidence="2" type="ORF">ABEU20_002470</name>
</gene>
<evidence type="ECO:0000313" key="2">
    <source>
        <dbReference type="EMBL" id="MFM1723898.1"/>
    </source>
</evidence>
<feature type="region of interest" description="Disordered" evidence="1">
    <location>
        <begin position="52"/>
        <end position="71"/>
    </location>
</feature>
<name>A0ABW9FFN5_9NOCA</name>
<keyword evidence="3" id="KW-1185">Reference proteome</keyword>
<protein>
    <recommendedName>
        <fullName evidence="4">Transposase</fullName>
    </recommendedName>
</protein>
<dbReference type="RefSeq" id="WP_420164442.1">
    <property type="nucleotide sequence ID" value="NZ_JBDLNV010000003.1"/>
</dbReference>
<comment type="caution">
    <text evidence="2">The sequence shown here is derived from an EMBL/GenBank/DDBJ whole genome shotgun (WGS) entry which is preliminary data.</text>
</comment>
<proteinExistence type="predicted"/>
<evidence type="ECO:0000256" key="1">
    <source>
        <dbReference type="SAM" id="MobiDB-lite"/>
    </source>
</evidence>
<accession>A0ABW9FFN5</accession>